<accession>A0A8X7WRZ5</accession>
<keyword evidence="2" id="KW-1185">Reference proteome</keyword>
<reference evidence="1 2" key="1">
    <citation type="submission" date="2020-02" db="EMBL/GenBank/DDBJ databases">
        <authorList>
            <person name="Ma Q."/>
            <person name="Huang Y."/>
            <person name="Song X."/>
            <person name="Pei D."/>
        </authorList>
    </citation>
    <scope>NUCLEOTIDE SEQUENCE [LARGE SCALE GENOMIC DNA]</scope>
    <source>
        <strain evidence="1">Sxm20200214</strain>
        <tissue evidence="1">Leaf</tissue>
    </source>
</reference>
<dbReference type="Proteomes" id="UP000886595">
    <property type="component" value="Unassembled WGS sequence"/>
</dbReference>
<dbReference type="AlphaFoldDB" id="A0A8X7WRZ5"/>
<proteinExistence type="predicted"/>
<comment type="caution">
    <text evidence="1">The sequence shown here is derived from an EMBL/GenBank/DDBJ whole genome shotgun (WGS) entry which is preliminary data.</text>
</comment>
<dbReference type="OrthoDB" id="1099745at2759"/>
<organism evidence="1 2">
    <name type="scientific">Brassica carinata</name>
    <name type="common">Ethiopian mustard</name>
    <name type="synonym">Abyssinian cabbage</name>
    <dbReference type="NCBI Taxonomy" id="52824"/>
    <lineage>
        <taxon>Eukaryota</taxon>
        <taxon>Viridiplantae</taxon>
        <taxon>Streptophyta</taxon>
        <taxon>Embryophyta</taxon>
        <taxon>Tracheophyta</taxon>
        <taxon>Spermatophyta</taxon>
        <taxon>Magnoliopsida</taxon>
        <taxon>eudicotyledons</taxon>
        <taxon>Gunneridae</taxon>
        <taxon>Pentapetalae</taxon>
        <taxon>rosids</taxon>
        <taxon>malvids</taxon>
        <taxon>Brassicales</taxon>
        <taxon>Brassicaceae</taxon>
        <taxon>Brassiceae</taxon>
        <taxon>Brassica</taxon>
    </lineage>
</organism>
<dbReference type="EMBL" id="JAAMPC010000001">
    <property type="protein sequence ID" value="KAG2334065.1"/>
    <property type="molecule type" value="Genomic_DNA"/>
</dbReference>
<evidence type="ECO:0000313" key="1">
    <source>
        <dbReference type="EMBL" id="KAG2334065.1"/>
    </source>
</evidence>
<protein>
    <submittedName>
        <fullName evidence="1">Uncharacterized protein</fullName>
    </submittedName>
</protein>
<sequence length="86" mass="9714">MCMWNVLLLIKQQKTTDHASPIALKSAAQMSVANIIADRFAPNLTHHRDEAILPQEGDNATCVKYCRIRCGEDEFCMKTCLENCPF</sequence>
<evidence type="ECO:0000313" key="2">
    <source>
        <dbReference type="Proteomes" id="UP000886595"/>
    </source>
</evidence>
<gene>
    <name evidence="1" type="ORF">Bca52824_005245</name>
</gene>
<name>A0A8X7WRZ5_BRACI</name>